<reference evidence="10" key="1">
    <citation type="submission" date="2020-11" db="EMBL/GenBank/DDBJ databases">
        <authorList>
            <person name="Tran Van P."/>
        </authorList>
    </citation>
    <scope>NUCLEOTIDE SEQUENCE</scope>
</reference>
<evidence type="ECO:0000256" key="3">
    <source>
        <dbReference type="ARBA" id="ARBA00022793"/>
    </source>
</evidence>
<comment type="cofactor">
    <cofactor evidence="1">
        <name>pyridoxal 5'-phosphate</name>
        <dbReference type="ChEBI" id="CHEBI:597326"/>
    </cofactor>
</comment>
<feature type="domain" description="PDXDC1-like third" evidence="9">
    <location>
        <begin position="796"/>
        <end position="863"/>
    </location>
</feature>
<dbReference type="EMBL" id="OA883949">
    <property type="protein sequence ID" value="CAD7280049.1"/>
    <property type="molecule type" value="Genomic_DNA"/>
</dbReference>
<dbReference type="Gene3D" id="3.40.640.10">
    <property type="entry name" value="Type I PLP-dependent aspartate aminotransferase-like (Major domain)"/>
    <property type="match status" value="1"/>
</dbReference>
<dbReference type="Pfam" id="PF22937">
    <property type="entry name" value="PDXDC1-like_cen2"/>
    <property type="match status" value="1"/>
</dbReference>
<evidence type="ECO:0000256" key="2">
    <source>
        <dbReference type="ARBA" id="ARBA00009533"/>
    </source>
</evidence>
<evidence type="ECO:0000256" key="6">
    <source>
        <dbReference type="ARBA" id="ARBA00047190"/>
    </source>
</evidence>
<feature type="compositionally biased region" description="Low complexity" evidence="7">
    <location>
        <begin position="176"/>
        <end position="185"/>
    </location>
</feature>
<accession>A0A7R9GF11</accession>
<evidence type="ECO:0000313" key="11">
    <source>
        <dbReference type="Proteomes" id="UP000678499"/>
    </source>
</evidence>
<evidence type="ECO:0000256" key="1">
    <source>
        <dbReference type="ARBA" id="ARBA00001933"/>
    </source>
</evidence>
<sequence>MSSSRVNENAEKPDKYLFSTTGRKLIRCSVCRCNIKRTKFPDHMLKKHGLVKRRQPNELGVLRSDPSFPDVSSASGEEIAPYVEPDCAARHSEASKRPVTAGLDGVVQSSPQNGHELDPCVDSSDVYQHKPVASAVPSKDSSSPSDVDVASIELRESENAVVIQGVLDITNEALSDSSAPSLSHSINSRSPRPAQAEAFPEQEDVDDFVVPEAELNSFEMIADNIEHVTRGLEKFDLDSSSEHGSETASRDSNSIFGSALPQQGYSAEDVFSNVKEVVLASGGGSARLAHDSLAMVAITSHAVAAQMTLQPPNALSKTISRIYSDAAIWTSRLFKYRSASSFFHEDSREGLLRISRMLMHSKYPEYKTKGFEAIIDSPPVIYVSSASRIGIGQYVCSQLGLPSTCLTVVPTKSLTTTDGDATVDHAVDLTCLEEEIKKDEAAKRTPLIVLAYAGTPALGHVDDLVSCLEICRKYGLWLHVEGSCLAALPLSSSTNVTVESFADSISVSPSSWLRIPALPNVTLYRLLDAKVVQASGLNSVNMLLKLACLPLWTTLANAGINGVVERLRVPFRFILELVSRLKEMPQLRVLSPASIGNDFTADLDSILSRPLGIQSLFTKLVPAVTFKYVPVAGEMKHNDAYCDNFNSWLAQILKKDYGNAHNLLIDALHSEDVGVALQFMPFDYAHRFGDSGDPPLPENDEISASVENFCDHLQQQLLVLDATVGHREKFLAVVKLSRRFQVVDVKGWAGLGAVRYIPKKFLTSGKSLAASENGDEILELNEDGEVLMTRKLCDLLDAERQEIEKLNIELVVQLRGTDPAFSKGTGDDGLVCVRFGMVMDGADVDELVDVVLQTAEDIEDSSQFVESMADVVRQGIVAAETALKKENEEKIWQEGILRHVPLVGSVYNWLSPPPKEAGIKGRTFHLDAGVIESTENIYKYHMQLNLGEKVKSAKIDSPKERKTSVAEQFETKPKVEVEPETQEA</sequence>
<dbReference type="InterPro" id="IPR015421">
    <property type="entry name" value="PyrdxlP-dep_Trfase_major"/>
</dbReference>
<comment type="similarity">
    <text evidence="2">Belongs to the group II decarboxylase family.</text>
</comment>
<evidence type="ECO:0000256" key="7">
    <source>
        <dbReference type="SAM" id="MobiDB-lite"/>
    </source>
</evidence>
<dbReference type="InterPro" id="IPR055102">
    <property type="entry name" value="PDXDC1-like_3rd"/>
</dbReference>
<keyword evidence="11" id="KW-1185">Reference proteome</keyword>
<dbReference type="InterPro" id="IPR055103">
    <property type="entry name" value="PDXDC1-like_2nd"/>
</dbReference>
<dbReference type="GO" id="GO:0030170">
    <property type="term" value="F:pyridoxal phosphate binding"/>
    <property type="evidence" value="ECO:0007669"/>
    <property type="project" value="InterPro"/>
</dbReference>
<evidence type="ECO:0000259" key="9">
    <source>
        <dbReference type="Pfam" id="PF22937"/>
    </source>
</evidence>
<dbReference type="OrthoDB" id="2161780at2759"/>
<evidence type="ECO:0000256" key="4">
    <source>
        <dbReference type="ARBA" id="ARBA00022898"/>
    </source>
</evidence>
<dbReference type="InterPro" id="IPR002129">
    <property type="entry name" value="PyrdxlP-dep_de-COase"/>
</dbReference>
<dbReference type="InterPro" id="IPR050477">
    <property type="entry name" value="GrpII_AminoAcid_Decarb"/>
</dbReference>
<feature type="region of interest" description="Disordered" evidence="7">
    <location>
        <begin position="103"/>
        <end position="123"/>
    </location>
</feature>
<protein>
    <recommendedName>
        <fullName evidence="6">Pyridoxal-dependent decarboxylase domain-containing protein 1</fullName>
    </recommendedName>
</protein>
<feature type="compositionally biased region" description="Basic and acidic residues" evidence="7">
    <location>
        <begin position="951"/>
        <end position="977"/>
    </location>
</feature>
<name>A0A7R9GF11_9CRUS</name>
<keyword evidence="4" id="KW-0663">Pyridoxal phosphate</keyword>
<feature type="region of interest" description="Disordered" evidence="7">
    <location>
        <begin position="951"/>
        <end position="984"/>
    </location>
</feature>
<dbReference type="GO" id="GO:0019752">
    <property type="term" value="P:carboxylic acid metabolic process"/>
    <property type="evidence" value="ECO:0007669"/>
    <property type="project" value="InterPro"/>
</dbReference>
<organism evidence="10">
    <name type="scientific">Notodromas monacha</name>
    <dbReference type="NCBI Taxonomy" id="399045"/>
    <lineage>
        <taxon>Eukaryota</taxon>
        <taxon>Metazoa</taxon>
        <taxon>Ecdysozoa</taxon>
        <taxon>Arthropoda</taxon>
        <taxon>Crustacea</taxon>
        <taxon>Oligostraca</taxon>
        <taxon>Ostracoda</taxon>
        <taxon>Podocopa</taxon>
        <taxon>Podocopida</taxon>
        <taxon>Cypridocopina</taxon>
        <taxon>Cypridoidea</taxon>
        <taxon>Cyprididae</taxon>
        <taxon>Notodromas</taxon>
    </lineage>
</organism>
<dbReference type="InterPro" id="IPR015424">
    <property type="entry name" value="PyrdxlP-dep_Trfase"/>
</dbReference>
<evidence type="ECO:0000313" key="10">
    <source>
        <dbReference type="EMBL" id="CAD7280049.1"/>
    </source>
</evidence>
<proteinExistence type="inferred from homology"/>
<feature type="domain" description="PDXDC1/PDXD2 second" evidence="8">
    <location>
        <begin position="635"/>
        <end position="724"/>
    </location>
</feature>
<dbReference type="Proteomes" id="UP000678499">
    <property type="component" value="Unassembled WGS sequence"/>
</dbReference>
<dbReference type="AlphaFoldDB" id="A0A7R9GF11"/>
<dbReference type="PANTHER" id="PTHR42735">
    <property type="match status" value="1"/>
</dbReference>
<evidence type="ECO:0000256" key="5">
    <source>
        <dbReference type="ARBA" id="ARBA00023239"/>
    </source>
</evidence>
<dbReference type="SUPFAM" id="SSF53383">
    <property type="entry name" value="PLP-dependent transferases"/>
    <property type="match status" value="1"/>
</dbReference>
<dbReference type="EMBL" id="CAJPEX010001912">
    <property type="protein sequence ID" value="CAG0920201.1"/>
    <property type="molecule type" value="Genomic_DNA"/>
</dbReference>
<dbReference type="PANTHER" id="PTHR42735:SF1">
    <property type="entry name" value="PYRIDOXAL-DEPENDENT DECARBOXYLASE DOMAIN-CONTAINING PROTEIN 1-RELATED"/>
    <property type="match status" value="1"/>
</dbReference>
<feature type="region of interest" description="Disordered" evidence="7">
    <location>
        <begin position="176"/>
        <end position="200"/>
    </location>
</feature>
<dbReference type="Pfam" id="PF00282">
    <property type="entry name" value="Pyridoxal_deC"/>
    <property type="match status" value="1"/>
</dbReference>
<keyword evidence="3" id="KW-0210">Decarboxylase</keyword>
<keyword evidence="5" id="KW-0456">Lyase</keyword>
<gene>
    <name evidence="10" type="ORF">NMOB1V02_LOCUS7713</name>
</gene>
<feature type="region of interest" description="Disordered" evidence="7">
    <location>
        <begin position="56"/>
        <end position="76"/>
    </location>
</feature>
<dbReference type="GO" id="GO:0016831">
    <property type="term" value="F:carboxy-lyase activity"/>
    <property type="evidence" value="ECO:0007669"/>
    <property type="project" value="UniProtKB-KW"/>
</dbReference>
<dbReference type="Pfam" id="PF22930">
    <property type="entry name" value="PDXDC1-like_cen"/>
    <property type="match status" value="1"/>
</dbReference>
<evidence type="ECO:0000259" key="8">
    <source>
        <dbReference type="Pfam" id="PF22930"/>
    </source>
</evidence>